<evidence type="ECO:0000259" key="1">
    <source>
        <dbReference type="Pfam" id="PF07905"/>
    </source>
</evidence>
<name>A0A917HH93_9BACI</name>
<dbReference type="InterPro" id="IPR012914">
    <property type="entry name" value="PucR_dom"/>
</dbReference>
<dbReference type="PANTHER" id="PTHR33744">
    <property type="entry name" value="CARBOHYDRATE DIACID REGULATOR"/>
    <property type="match status" value="1"/>
</dbReference>
<keyword evidence="4" id="KW-1185">Reference proteome</keyword>
<organism evidence="3 4">
    <name type="scientific">Virgibacillus oceani</name>
    <dbReference type="NCBI Taxonomy" id="1479511"/>
    <lineage>
        <taxon>Bacteria</taxon>
        <taxon>Bacillati</taxon>
        <taxon>Bacillota</taxon>
        <taxon>Bacilli</taxon>
        <taxon>Bacillales</taxon>
        <taxon>Bacillaceae</taxon>
        <taxon>Virgibacillus</taxon>
    </lineage>
</organism>
<dbReference type="Pfam" id="PF07905">
    <property type="entry name" value="PucR"/>
    <property type="match status" value="1"/>
</dbReference>
<dbReference type="EMBL" id="BMFR01000010">
    <property type="protein sequence ID" value="GGG78534.1"/>
    <property type="molecule type" value="Genomic_DNA"/>
</dbReference>
<evidence type="ECO:0000313" key="3">
    <source>
        <dbReference type="EMBL" id="GGG78534.1"/>
    </source>
</evidence>
<feature type="domain" description="PucR C-terminal helix-turn-helix" evidence="2">
    <location>
        <begin position="455"/>
        <end position="511"/>
    </location>
</feature>
<evidence type="ECO:0000313" key="4">
    <source>
        <dbReference type="Proteomes" id="UP000622860"/>
    </source>
</evidence>
<accession>A0A917HH93</accession>
<dbReference type="Gene3D" id="1.10.10.2840">
    <property type="entry name" value="PucR C-terminal helix-turn-helix domain"/>
    <property type="match status" value="1"/>
</dbReference>
<dbReference type="Proteomes" id="UP000622860">
    <property type="component" value="Unassembled WGS sequence"/>
</dbReference>
<reference evidence="3" key="2">
    <citation type="submission" date="2020-09" db="EMBL/GenBank/DDBJ databases">
        <authorList>
            <person name="Sun Q."/>
            <person name="Zhou Y."/>
        </authorList>
    </citation>
    <scope>NUCLEOTIDE SEQUENCE</scope>
    <source>
        <strain evidence="3">CGMCC 1.12754</strain>
    </source>
</reference>
<comment type="caution">
    <text evidence="3">The sequence shown here is derived from an EMBL/GenBank/DDBJ whole genome shotgun (WGS) entry which is preliminary data.</text>
</comment>
<reference evidence="3" key="1">
    <citation type="journal article" date="2014" name="Int. J. Syst. Evol. Microbiol.">
        <title>Complete genome sequence of Corynebacterium casei LMG S-19264T (=DSM 44701T), isolated from a smear-ripened cheese.</title>
        <authorList>
            <consortium name="US DOE Joint Genome Institute (JGI-PGF)"/>
            <person name="Walter F."/>
            <person name="Albersmeier A."/>
            <person name="Kalinowski J."/>
            <person name="Ruckert C."/>
        </authorList>
    </citation>
    <scope>NUCLEOTIDE SEQUENCE</scope>
    <source>
        <strain evidence="3">CGMCC 1.12754</strain>
    </source>
</reference>
<protein>
    <submittedName>
        <fullName evidence="3">CdaR family transcriptional regulator</fullName>
    </submittedName>
</protein>
<feature type="domain" description="Purine catabolism PurC-like" evidence="1">
    <location>
        <begin position="7"/>
        <end position="127"/>
    </location>
</feature>
<dbReference type="Pfam" id="PF13556">
    <property type="entry name" value="HTH_30"/>
    <property type="match status" value="1"/>
</dbReference>
<dbReference type="InterPro" id="IPR025736">
    <property type="entry name" value="PucR_C-HTH_dom"/>
</dbReference>
<sequence length="521" mass="59994">MSVLVKDILTLSAMKESRLLSGFRGVEKEVEKISVMESPEFERWAQPKSVLLTSLYATQNFTYDEQMDFLKRLDEEGISALIVKTEAYVKKVPKGIIDGGKKFQLPIIQISKNTHYNTVTHDVMQLLFNEENKKLNYFRKMYEKFMRLSIGGEDQQSIIRSLQKVISHPVFLLNDSGTTIVQTESISLPELNLDVQPMDLNDYLAVYQTKNAYIITIQMNEKNKLFLITATENKPVNPMEKIAIHIAASFIKLNDVKNESKHKEQERFKQSFDNLIHNASLSLSERNQALKIIGLEKGDSYQVIYVVAEGTNTKLLNQLDKHITLSFYNQVEIAKQWLGTGRIAYIIKKENVNIKPILYEIIEFFLNPLSEFHIGVSDIVNSSLDFNAAFIQAQEAIKLGGNISSKSESRIFFYSDIGINRTFYNLQKKVTLENYLNPKIKILMESPLRKKDVLQDTLLTYLDENNNFKNTAERLDVHWKTVKNRIVQIQDITGIDLKNPDEMLDIHFSLKLLIYLNATIE</sequence>
<evidence type="ECO:0000259" key="2">
    <source>
        <dbReference type="Pfam" id="PF13556"/>
    </source>
</evidence>
<dbReference type="PANTHER" id="PTHR33744:SF15">
    <property type="entry name" value="CARBOHYDRATE DIACID REGULATOR"/>
    <property type="match status" value="1"/>
</dbReference>
<dbReference type="RefSeq" id="WP_188455697.1">
    <property type="nucleotide sequence ID" value="NZ_BMFR01000010.1"/>
</dbReference>
<gene>
    <name evidence="3" type="ORF">GCM10011398_24770</name>
</gene>
<proteinExistence type="predicted"/>
<dbReference type="InterPro" id="IPR042070">
    <property type="entry name" value="PucR_C-HTH_sf"/>
</dbReference>
<dbReference type="InterPro" id="IPR051448">
    <property type="entry name" value="CdaR-like_regulators"/>
</dbReference>
<dbReference type="AlphaFoldDB" id="A0A917HH93"/>